<dbReference type="AlphaFoldDB" id="E4WYY2"/>
<gene>
    <name evidence="4" type="ORF">GSOID_T00013676001</name>
</gene>
<evidence type="ECO:0000313" key="5">
    <source>
        <dbReference type="Proteomes" id="UP000001307"/>
    </source>
</evidence>
<evidence type="ECO:0000313" key="4">
    <source>
        <dbReference type="EMBL" id="CBY22898.1"/>
    </source>
</evidence>
<name>E4WYY2_OIKDI</name>
<dbReference type="Proteomes" id="UP000001307">
    <property type="component" value="Unassembled WGS sequence"/>
</dbReference>
<dbReference type="InterPro" id="IPR050230">
    <property type="entry name" value="CALM/Myosin/TropC-like"/>
</dbReference>
<dbReference type="InterPro" id="IPR011992">
    <property type="entry name" value="EF-hand-dom_pair"/>
</dbReference>
<dbReference type="InterPro" id="IPR018247">
    <property type="entry name" value="EF_Hand_1_Ca_BS"/>
</dbReference>
<dbReference type="PANTHER" id="PTHR23048:SF49">
    <property type="entry name" value="FI08416P-RELATED"/>
    <property type="match status" value="1"/>
</dbReference>
<dbReference type="GO" id="GO:0005509">
    <property type="term" value="F:calcium ion binding"/>
    <property type="evidence" value="ECO:0007669"/>
    <property type="project" value="InterPro"/>
</dbReference>
<reference evidence="4" key="1">
    <citation type="journal article" date="2010" name="Science">
        <title>Plasticity of animal genome architecture unmasked by rapid evolution of a pelagic tunicate.</title>
        <authorList>
            <person name="Denoeud F."/>
            <person name="Henriet S."/>
            <person name="Mungpakdee S."/>
            <person name="Aury J.M."/>
            <person name="Da Silva C."/>
            <person name="Brinkmann H."/>
            <person name="Mikhaleva J."/>
            <person name="Olsen L.C."/>
            <person name="Jubin C."/>
            <person name="Canestro C."/>
            <person name="Bouquet J.M."/>
            <person name="Danks G."/>
            <person name="Poulain J."/>
            <person name="Campsteijn C."/>
            <person name="Adamski M."/>
            <person name="Cross I."/>
            <person name="Yadetie F."/>
            <person name="Muffato M."/>
            <person name="Louis A."/>
            <person name="Butcher S."/>
            <person name="Tsagkogeorga G."/>
            <person name="Konrad A."/>
            <person name="Singh S."/>
            <person name="Jensen M.F."/>
            <person name="Cong E.H."/>
            <person name="Eikeseth-Otteraa H."/>
            <person name="Noel B."/>
            <person name="Anthouard V."/>
            <person name="Porcel B.M."/>
            <person name="Kachouri-Lafond R."/>
            <person name="Nishino A."/>
            <person name="Ugolini M."/>
            <person name="Chourrout P."/>
            <person name="Nishida H."/>
            <person name="Aasland R."/>
            <person name="Huzurbazar S."/>
            <person name="Westhof E."/>
            <person name="Delsuc F."/>
            <person name="Lehrach H."/>
            <person name="Reinhardt R."/>
            <person name="Weissenbach J."/>
            <person name="Roy S.W."/>
            <person name="Artiguenave F."/>
            <person name="Postlethwait J.H."/>
            <person name="Manak J.R."/>
            <person name="Thompson E.M."/>
            <person name="Jaillon O."/>
            <person name="Du Pasquier L."/>
            <person name="Boudinot P."/>
            <person name="Liberles D.A."/>
            <person name="Volff J.N."/>
            <person name="Philippe H."/>
            <person name="Lenhard B."/>
            <person name="Roest Crollius H."/>
            <person name="Wincker P."/>
            <person name="Chourrout D."/>
        </authorList>
    </citation>
    <scope>NUCLEOTIDE SEQUENCE [LARGE SCALE GENOMIC DNA]</scope>
</reference>
<dbReference type="GO" id="GO:0016460">
    <property type="term" value="C:myosin II complex"/>
    <property type="evidence" value="ECO:0007669"/>
    <property type="project" value="TreeGrafter"/>
</dbReference>
<sequence>MAHEFTEEQIAEFKDAFELFDKTGQGLIKYNECANFARCFGYNPAEYTVQVLLAGGDEENLPTSEEMALKSLPFEDFLPLLWAISHSPDPGSYEDFLEGLKVFDKDGNGTINSAELRHVLTTLGEKLTGSQFDDLIDGMESSNGQIVIEDFIKKVMCDDEAGTVTAQ</sequence>
<dbReference type="EMBL" id="FN653019">
    <property type="protein sequence ID" value="CBY22898.1"/>
    <property type="molecule type" value="Genomic_DNA"/>
</dbReference>
<keyword evidence="1" id="KW-0677">Repeat</keyword>
<accession>E4WYY2</accession>
<dbReference type="Pfam" id="PF13405">
    <property type="entry name" value="EF-hand_6"/>
    <property type="match status" value="1"/>
</dbReference>
<organism evidence="4">
    <name type="scientific">Oikopleura dioica</name>
    <name type="common">Tunicate</name>
    <dbReference type="NCBI Taxonomy" id="34765"/>
    <lineage>
        <taxon>Eukaryota</taxon>
        <taxon>Metazoa</taxon>
        <taxon>Chordata</taxon>
        <taxon>Tunicata</taxon>
        <taxon>Appendicularia</taxon>
        <taxon>Copelata</taxon>
        <taxon>Oikopleuridae</taxon>
        <taxon>Oikopleura</taxon>
    </lineage>
</organism>
<dbReference type="InterPro" id="IPR002048">
    <property type="entry name" value="EF_hand_dom"/>
</dbReference>
<dbReference type="PROSITE" id="PS00018">
    <property type="entry name" value="EF_HAND_1"/>
    <property type="match status" value="1"/>
</dbReference>
<protein>
    <recommendedName>
        <fullName evidence="3">EF-hand domain-containing protein</fullName>
    </recommendedName>
</protein>
<dbReference type="PROSITE" id="PS50222">
    <property type="entry name" value="EF_HAND_2"/>
    <property type="match status" value="2"/>
</dbReference>
<dbReference type="SUPFAM" id="SSF47473">
    <property type="entry name" value="EF-hand"/>
    <property type="match status" value="1"/>
</dbReference>
<feature type="domain" description="EF-hand" evidence="3">
    <location>
        <begin position="91"/>
        <end position="126"/>
    </location>
</feature>
<evidence type="ECO:0000256" key="2">
    <source>
        <dbReference type="ARBA" id="ARBA00022837"/>
    </source>
</evidence>
<dbReference type="PANTHER" id="PTHR23048">
    <property type="entry name" value="MYOSIN LIGHT CHAIN 1, 3"/>
    <property type="match status" value="1"/>
</dbReference>
<feature type="domain" description="EF-hand" evidence="3">
    <location>
        <begin position="8"/>
        <end position="43"/>
    </location>
</feature>
<keyword evidence="5" id="KW-1185">Reference proteome</keyword>
<dbReference type="Gene3D" id="1.10.238.10">
    <property type="entry name" value="EF-hand"/>
    <property type="match status" value="2"/>
</dbReference>
<dbReference type="OrthoDB" id="10282641at2759"/>
<evidence type="ECO:0000256" key="1">
    <source>
        <dbReference type="ARBA" id="ARBA00022737"/>
    </source>
</evidence>
<evidence type="ECO:0000259" key="3">
    <source>
        <dbReference type="PROSITE" id="PS50222"/>
    </source>
</evidence>
<keyword evidence="2" id="KW-0106">Calcium</keyword>
<proteinExistence type="predicted"/>
<dbReference type="SMART" id="SM00054">
    <property type="entry name" value="EFh"/>
    <property type="match status" value="2"/>
</dbReference>
<dbReference type="FunFam" id="1.10.238.10:FF:000003">
    <property type="entry name" value="Calmodulin A"/>
    <property type="match status" value="1"/>
</dbReference>
<dbReference type="InParanoid" id="E4WYY2"/>
<dbReference type="CDD" id="cd00051">
    <property type="entry name" value="EFh"/>
    <property type="match status" value="1"/>
</dbReference>